<evidence type="ECO:0000256" key="1">
    <source>
        <dbReference type="SAM" id="MobiDB-lite"/>
    </source>
</evidence>
<evidence type="ECO:0000313" key="2">
    <source>
        <dbReference type="EMBL" id="RRT53267.1"/>
    </source>
</evidence>
<dbReference type="AlphaFoldDB" id="A0A426YNH0"/>
<feature type="compositionally biased region" description="Low complexity" evidence="1">
    <location>
        <begin position="113"/>
        <end position="128"/>
    </location>
</feature>
<feature type="region of interest" description="Disordered" evidence="1">
    <location>
        <begin position="113"/>
        <end position="133"/>
    </location>
</feature>
<name>A0A426YNH0_ENSVE</name>
<comment type="caution">
    <text evidence="2">The sequence shown here is derived from an EMBL/GenBank/DDBJ whole genome shotgun (WGS) entry which is preliminary data.</text>
</comment>
<gene>
    <name evidence="2" type="ORF">B296_00029468</name>
</gene>
<evidence type="ECO:0000313" key="3">
    <source>
        <dbReference type="Proteomes" id="UP000287651"/>
    </source>
</evidence>
<accession>A0A426YNH0</accession>
<protein>
    <submittedName>
        <fullName evidence="2">Uncharacterized protein</fullName>
    </submittedName>
</protein>
<organism evidence="2 3">
    <name type="scientific">Ensete ventricosum</name>
    <name type="common">Abyssinian banana</name>
    <name type="synonym">Musa ensete</name>
    <dbReference type="NCBI Taxonomy" id="4639"/>
    <lineage>
        <taxon>Eukaryota</taxon>
        <taxon>Viridiplantae</taxon>
        <taxon>Streptophyta</taxon>
        <taxon>Embryophyta</taxon>
        <taxon>Tracheophyta</taxon>
        <taxon>Spermatophyta</taxon>
        <taxon>Magnoliopsida</taxon>
        <taxon>Liliopsida</taxon>
        <taxon>Zingiberales</taxon>
        <taxon>Musaceae</taxon>
        <taxon>Ensete</taxon>
    </lineage>
</organism>
<proteinExistence type="predicted"/>
<sequence>MEVWQILGRQWAIAVSDKGATMLLVAMTKRWRDSSGWYEAVIEEEEGSDSKQAQRLLKREMARLGATVVASSRGIGDGHGRGSGWKIATESRGERCYDEAGQHNRDLTSVMVSSGRGRSGMQQRGMRQWPGRYGCSRIGEKTEEAALEATGSSNGLQ</sequence>
<reference evidence="2 3" key="1">
    <citation type="journal article" date="2014" name="Agronomy (Basel)">
        <title>A Draft Genome Sequence for Ensete ventricosum, the Drought-Tolerant Tree Against Hunger.</title>
        <authorList>
            <person name="Harrison J."/>
            <person name="Moore K.A."/>
            <person name="Paszkiewicz K."/>
            <person name="Jones T."/>
            <person name="Grant M."/>
            <person name="Ambacheew D."/>
            <person name="Muzemil S."/>
            <person name="Studholme D.J."/>
        </authorList>
    </citation>
    <scope>NUCLEOTIDE SEQUENCE [LARGE SCALE GENOMIC DNA]</scope>
</reference>
<dbReference type="Proteomes" id="UP000287651">
    <property type="component" value="Unassembled WGS sequence"/>
</dbReference>
<dbReference type="EMBL" id="AMZH03011228">
    <property type="protein sequence ID" value="RRT53267.1"/>
    <property type="molecule type" value="Genomic_DNA"/>
</dbReference>